<dbReference type="EMBL" id="QNRE01000001">
    <property type="protein sequence ID" value="RBO96166.1"/>
    <property type="molecule type" value="Genomic_DNA"/>
</dbReference>
<dbReference type="AlphaFoldDB" id="A0A366E1C0"/>
<evidence type="ECO:0000313" key="1">
    <source>
        <dbReference type="EMBL" id="RBO96166.1"/>
    </source>
</evidence>
<dbReference type="Proteomes" id="UP000252586">
    <property type="component" value="Unassembled WGS sequence"/>
</dbReference>
<name>A0A366E1C0_9NOCA</name>
<gene>
    <name evidence="1" type="ORF">DFR74_101177</name>
</gene>
<organism evidence="1 2">
    <name type="scientific">Nocardia puris</name>
    <dbReference type="NCBI Taxonomy" id="208602"/>
    <lineage>
        <taxon>Bacteria</taxon>
        <taxon>Bacillati</taxon>
        <taxon>Actinomycetota</taxon>
        <taxon>Actinomycetes</taxon>
        <taxon>Mycobacteriales</taxon>
        <taxon>Nocardiaceae</taxon>
        <taxon>Nocardia</taxon>
    </lineage>
</organism>
<sequence length="200" mass="22247">MECGEQPCGSKGGAVRLWTLQSPKVVAAVAENGIYRASWDRVTVNWRPAYRAMVAEMERRSIACHGAPPVWCWPGRAWRRGPVRMTAELLLGDHEWARGVCLVRLSVPRALTLTTSYAEWNDYLGVTMALLAQDGRTDGPAFDAADAPMDWSGAPTHDHDGHQIVIPELRREWIVDSRRYAPSPDIAARIAADPALRDYV</sequence>
<accession>A0A366E1C0</accession>
<evidence type="ECO:0000313" key="2">
    <source>
        <dbReference type="Proteomes" id="UP000252586"/>
    </source>
</evidence>
<keyword evidence="2" id="KW-1185">Reference proteome</keyword>
<evidence type="ECO:0008006" key="3">
    <source>
        <dbReference type="Google" id="ProtNLM"/>
    </source>
</evidence>
<proteinExistence type="predicted"/>
<comment type="caution">
    <text evidence="1">The sequence shown here is derived from an EMBL/GenBank/DDBJ whole genome shotgun (WGS) entry which is preliminary data.</text>
</comment>
<protein>
    <recommendedName>
        <fullName evidence="3">DUF3841 domain-containing protein</fullName>
    </recommendedName>
</protein>
<reference evidence="1 2" key="1">
    <citation type="submission" date="2018-06" db="EMBL/GenBank/DDBJ databases">
        <title>Genomic Encyclopedia of Type Strains, Phase IV (KMG-IV): sequencing the most valuable type-strain genomes for metagenomic binning, comparative biology and taxonomic classification.</title>
        <authorList>
            <person name="Goeker M."/>
        </authorList>
    </citation>
    <scope>NUCLEOTIDE SEQUENCE [LARGE SCALE GENOMIC DNA]</scope>
    <source>
        <strain evidence="1 2">DSM 44599</strain>
    </source>
</reference>